<protein>
    <submittedName>
        <fullName evidence="1">Secreted protein</fullName>
    </submittedName>
</protein>
<dbReference type="WBParaSite" id="MCU_014673-RA">
    <property type="protein sequence ID" value="MCU_014673-RA"/>
    <property type="gene ID" value="MCU_014673"/>
</dbReference>
<organism evidence="1">
    <name type="scientific">Mesocestoides corti</name>
    <name type="common">Flatworm</name>
    <dbReference type="NCBI Taxonomy" id="53468"/>
    <lineage>
        <taxon>Eukaryota</taxon>
        <taxon>Metazoa</taxon>
        <taxon>Spiralia</taxon>
        <taxon>Lophotrochozoa</taxon>
        <taxon>Platyhelminthes</taxon>
        <taxon>Cestoda</taxon>
        <taxon>Eucestoda</taxon>
        <taxon>Cyclophyllidea</taxon>
        <taxon>Mesocestoididae</taxon>
        <taxon>Mesocestoides</taxon>
    </lineage>
</organism>
<dbReference type="AlphaFoldDB" id="A0A5K3G1U3"/>
<accession>A0A5K3G1U3</accession>
<name>A0A5K3G1U3_MESCO</name>
<evidence type="ECO:0000313" key="1">
    <source>
        <dbReference type="WBParaSite" id="MCU_014673-RA"/>
    </source>
</evidence>
<sequence>MRPGFDSRSGSRLLTTSLLAVIASTPHPPLPPPPSPPPPPLPVTLHCHPTPLPNHIAMRVVITGMTVLVGKWLGSLCEMAAS</sequence>
<proteinExistence type="predicted"/>
<reference evidence="1" key="1">
    <citation type="submission" date="2019-11" db="UniProtKB">
        <authorList>
            <consortium name="WormBaseParasite"/>
        </authorList>
    </citation>
    <scope>IDENTIFICATION</scope>
</reference>